<reference evidence="2 3" key="1">
    <citation type="submission" date="2023-03" db="EMBL/GenBank/DDBJ databases">
        <title>Isolation and description of six Streptomyces strains from soil environments, able to metabolize different microbial glucans.</title>
        <authorList>
            <person name="Widen T."/>
            <person name="Larsbrink J."/>
        </authorList>
    </citation>
    <scope>NUCLEOTIDE SEQUENCE [LARGE SCALE GENOMIC DNA]</scope>
    <source>
        <strain evidence="2 3">Alt2</strain>
    </source>
</reference>
<dbReference type="Pfam" id="PF01337">
    <property type="entry name" value="Barstar"/>
    <property type="match status" value="1"/>
</dbReference>
<dbReference type="EMBL" id="CP120988">
    <property type="protein sequence ID" value="WLQ58436.1"/>
    <property type="molecule type" value="Genomic_DNA"/>
</dbReference>
<evidence type="ECO:0000313" key="2">
    <source>
        <dbReference type="EMBL" id="WLQ58436.1"/>
    </source>
</evidence>
<evidence type="ECO:0000313" key="3">
    <source>
        <dbReference type="Proteomes" id="UP001235744"/>
    </source>
</evidence>
<proteinExistence type="predicted"/>
<dbReference type="InterPro" id="IPR000468">
    <property type="entry name" value="Barstar"/>
</dbReference>
<accession>A0ABY9IVA3</accession>
<name>A0ABY9IVA3_9ACTN</name>
<sequence>MPTEDSPRLTAKHWQDCTDVYDFLDQIRLRPGMWVPGGSLLHLQSLLTGYRAALGVHGIEEPFAFWPEDDFNRWLQEQRGISGPLTWAAEIERNTPAGSTPVEEFFRLLDAYRSESAQNPEPGAVSTRFPGIEYMNNTFVTLFWRRRLLTEAELRLEERGFRVVHLAAGDWASEQDMHRDVAAALQFPDYYGHNLDALNDCLGDVTCYGPYDDSPEGTGLVLSITDYDRFTAACPRAAQIVLDIVADQARHAAVLQRRFFCLLHSNDPDIRFEPVGAMPVMWNSDEWLDAKRR</sequence>
<dbReference type="Proteomes" id="UP001235744">
    <property type="component" value="Chromosome"/>
</dbReference>
<gene>
    <name evidence="2" type="ORF">P8A19_24725</name>
</gene>
<protein>
    <submittedName>
        <fullName evidence="2">Barstar family protein</fullName>
    </submittedName>
</protein>
<organism evidence="2 3">
    <name type="scientific">Streptomyces poriferorum</name>
    <dbReference type="NCBI Taxonomy" id="2798799"/>
    <lineage>
        <taxon>Bacteria</taxon>
        <taxon>Bacillati</taxon>
        <taxon>Actinomycetota</taxon>
        <taxon>Actinomycetes</taxon>
        <taxon>Kitasatosporales</taxon>
        <taxon>Streptomycetaceae</taxon>
        <taxon>Streptomyces</taxon>
    </lineage>
</organism>
<dbReference type="RefSeq" id="WP_219570740.1">
    <property type="nucleotide sequence ID" value="NZ_CP120988.1"/>
</dbReference>
<keyword evidence="3" id="KW-1185">Reference proteome</keyword>
<evidence type="ECO:0000259" key="1">
    <source>
        <dbReference type="Pfam" id="PF01337"/>
    </source>
</evidence>
<feature type="domain" description="Barstar (barnase inhibitor)" evidence="1">
    <location>
        <begin position="162"/>
        <end position="263"/>
    </location>
</feature>